<dbReference type="AlphaFoldDB" id="A0AAE0W137"/>
<reference evidence="1" key="1">
    <citation type="journal article" date="2021" name="Genome Biol. Evol.">
        <title>A High-Quality Reference Genome for a Parasitic Bivalve with Doubly Uniparental Inheritance (Bivalvia: Unionida).</title>
        <authorList>
            <person name="Smith C.H."/>
        </authorList>
    </citation>
    <scope>NUCLEOTIDE SEQUENCE</scope>
    <source>
        <strain evidence="1">CHS0354</strain>
    </source>
</reference>
<gene>
    <name evidence="1" type="ORF">CHS0354_018151</name>
</gene>
<evidence type="ECO:0000313" key="2">
    <source>
        <dbReference type="Proteomes" id="UP001195483"/>
    </source>
</evidence>
<sequence length="178" mass="21013">MEQYEKMVGKKPKYAKSNMQLPQLLGEIRRVSMRTAFVDIRSFRGFSKTKMSSHKEAKRLMKQYHDDHSEKTEYPVTNERLQGHIENLISEKLTLQIEPRVKIIAEFFIKFLYAVDPEIFSNNSLTTNPLAVIAENDISEVLARLTRKLEWKIEGYTPSNRTLRHYQDDALLREHDQR</sequence>
<evidence type="ECO:0000313" key="1">
    <source>
        <dbReference type="EMBL" id="KAK3597556.1"/>
    </source>
</evidence>
<reference evidence="1" key="2">
    <citation type="journal article" date="2021" name="Genome Biol. Evol.">
        <title>Developing a high-quality reference genome for a parasitic bivalve with doubly uniparental inheritance (Bivalvia: Unionida).</title>
        <authorList>
            <person name="Smith C.H."/>
        </authorList>
    </citation>
    <scope>NUCLEOTIDE SEQUENCE</scope>
    <source>
        <strain evidence="1">CHS0354</strain>
        <tissue evidence="1">Mantle</tissue>
    </source>
</reference>
<dbReference type="Proteomes" id="UP001195483">
    <property type="component" value="Unassembled WGS sequence"/>
</dbReference>
<reference evidence="1" key="3">
    <citation type="submission" date="2023-05" db="EMBL/GenBank/DDBJ databases">
        <authorList>
            <person name="Smith C.H."/>
        </authorList>
    </citation>
    <scope>NUCLEOTIDE SEQUENCE</scope>
    <source>
        <strain evidence="1">CHS0354</strain>
        <tissue evidence="1">Mantle</tissue>
    </source>
</reference>
<organism evidence="1 2">
    <name type="scientific">Potamilus streckersoni</name>
    <dbReference type="NCBI Taxonomy" id="2493646"/>
    <lineage>
        <taxon>Eukaryota</taxon>
        <taxon>Metazoa</taxon>
        <taxon>Spiralia</taxon>
        <taxon>Lophotrochozoa</taxon>
        <taxon>Mollusca</taxon>
        <taxon>Bivalvia</taxon>
        <taxon>Autobranchia</taxon>
        <taxon>Heteroconchia</taxon>
        <taxon>Palaeoheterodonta</taxon>
        <taxon>Unionida</taxon>
        <taxon>Unionoidea</taxon>
        <taxon>Unionidae</taxon>
        <taxon>Ambleminae</taxon>
        <taxon>Lampsilini</taxon>
        <taxon>Potamilus</taxon>
    </lineage>
</organism>
<keyword evidence="2" id="KW-1185">Reference proteome</keyword>
<accession>A0AAE0W137</accession>
<protein>
    <submittedName>
        <fullName evidence="1">Uncharacterized protein</fullName>
    </submittedName>
</protein>
<comment type="caution">
    <text evidence="1">The sequence shown here is derived from an EMBL/GenBank/DDBJ whole genome shotgun (WGS) entry which is preliminary data.</text>
</comment>
<proteinExistence type="predicted"/>
<name>A0AAE0W137_9BIVA</name>
<dbReference type="EMBL" id="JAEAOA010001122">
    <property type="protein sequence ID" value="KAK3597556.1"/>
    <property type="molecule type" value="Genomic_DNA"/>
</dbReference>